<dbReference type="EC" id="2.3.2.36" evidence="17"/>
<dbReference type="AlphaFoldDB" id="A0A7J6LVD0"/>
<keyword evidence="10" id="KW-0862">Zinc</keyword>
<evidence type="ECO:0000256" key="5">
    <source>
        <dbReference type="ARBA" id="ARBA00022679"/>
    </source>
</evidence>
<evidence type="ECO:0000256" key="11">
    <source>
        <dbReference type="ARBA" id="ARBA00022927"/>
    </source>
</evidence>
<dbReference type="Proteomes" id="UP000591131">
    <property type="component" value="Unassembled WGS sequence"/>
</dbReference>
<dbReference type="PANTHER" id="PTHR48178">
    <property type="entry name" value="PEROXISOME BIOGENESIS FACTOR 2"/>
    <property type="match status" value="1"/>
</dbReference>
<evidence type="ECO:0000256" key="15">
    <source>
        <dbReference type="ARBA" id="ARBA00032511"/>
    </source>
</evidence>
<keyword evidence="8 18" id="KW-0863">Zinc-finger</keyword>
<keyword evidence="11" id="KW-0653">Protein transport</keyword>
<dbReference type="GO" id="GO:0008270">
    <property type="term" value="F:zinc ion binding"/>
    <property type="evidence" value="ECO:0007669"/>
    <property type="project" value="UniProtKB-KW"/>
</dbReference>
<dbReference type="GO" id="GO:0061630">
    <property type="term" value="F:ubiquitin protein ligase activity"/>
    <property type="evidence" value="ECO:0007669"/>
    <property type="project" value="UniProtKB-EC"/>
</dbReference>
<evidence type="ECO:0000256" key="4">
    <source>
        <dbReference type="ARBA" id="ARBA00022448"/>
    </source>
</evidence>
<organism evidence="20 21">
    <name type="scientific">Perkinsus chesapeaki</name>
    <name type="common">Clam parasite</name>
    <name type="synonym">Perkinsus andrewsi</name>
    <dbReference type="NCBI Taxonomy" id="330153"/>
    <lineage>
        <taxon>Eukaryota</taxon>
        <taxon>Sar</taxon>
        <taxon>Alveolata</taxon>
        <taxon>Perkinsozoa</taxon>
        <taxon>Perkinsea</taxon>
        <taxon>Perkinsida</taxon>
        <taxon>Perkinsidae</taxon>
        <taxon>Perkinsus</taxon>
    </lineage>
</organism>
<dbReference type="GO" id="GO:0005778">
    <property type="term" value="C:peroxisomal membrane"/>
    <property type="evidence" value="ECO:0007669"/>
    <property type="project" value="UniProtKB-SubCell"/>
</dbReference>
<evidence type="ECO:0000256" key="6">
    <source>
        <dbReference type="ARBA" id="ARBA00022692"/>
    </source>
</evidence>
<dbReference type="InterPro" id="IPR013083">
    <property type="entry name" value="Znf_RING/FYVE/PHD"/>
</dbReference>
<dbReference type="OrthoDB" id="10479216at2759"/>
<comment type="caution">
    <text evidence="20">The sequence shown here is derived from an EMBL/GenBank/DDBJ whole genome shotgun (WGS) entry which is preliminary data.</text>
</comment>
<comment type="similarity">
    <text evidence="3">Belongs to the pex2/pex10/pex12 family.</text>
</comment>
<evidence type="ECO:0000256" key="2">
    <source>
        <dbReference type="ARBA" id="ARBA00004906"/>
    </source>
</evidence>
<evidence type="ECO:0000313" key="20">
    <source>
        <dbReference type="EMBL" id="KAF4663223.1"/>
    </source>
</evidence>
<keyword evidence="12" id="KW-1133">Transmembrane helix</keyword>
<evidence type="ECO:0000256" key="17">
    <source>
        <dbReference type="ARBA" id="ARBA00034523"/>
    </source>
</evidence>
<evidence type="ECO:0000256" key="12">
    <source>
        <dbReference type="ARBA" id="ARBA00022989"/>
    </source>
</evidence>
<keyword evidence="4" id="KW-0813">Transport</keyword>
<keyword evidence="6" id="KW-0812">Transmembrane</keyword>
<sequence length="248" mass="27943">MLALRSDEIDAITVDDDTIDQVERCAVNAIPGRLGCRWRSEIRLALETALWYFYLCKRRPTPGQELFNINYVAPSSRQKILLLLLGPFLSYWWTKFKIRGRLSSDLISILDGLKLLHWICFLAGAKGFHASPVATVLGVKPVQIDPQAQRVHQLDYFHRYLFVQHFTEFLTAVWPLMANTALFKKASRRLSALGRRPPSSRVCAVCSCQLQIGSQQASPCGCRICYYCWQTEDAATKGRCPACGAALG</sequence>
<comment type="catalytic activity">
    <reaction evidence="16">
        <text>[E2 ubiquitin-conjugating enzyme]-S-ubiquitinyl-L-cysteine + [acceptor protein]-L-cysteine = [E2 ubiquitin-conjugating enzyme]-L-cysteine + [acceptor protein]-S-ubiquitinyl-L-cysteine.</text>
        <dbReference type="EC" id="2.3.2.36"/>
    </reaction>
</comment>
<dbReference type="GO" id="GO:0016558">
    <property type="term" value="P:protein import into peroxisome matrix"/>
    <property type="evidence" value="ECO:0007669"/>
    <property type="project" value="InterPro"/>
</dbReference>
<dbReference type="InterPro" id="IPR001841">
    <property type="entry name" value="Znf_RING"/>
</dbReference>
<evidence type="ECO:0000259" key="19">
    <source>
        <dbReference type="PROSITE" id="PS50089"/>
    </source>
</evidence>
<evidence type="ECO:0000256" key="9">
    <source>
        <dbReference type="ARBA" id="ARBA00022786"/>
    </source>
</evidence>
<evidence type="ECO:0000256" key="16">
    <source>
        <dbReference type="ARBA" id="ARBA00034438"/>
    </source>
</evidence>
<keyword evidence="7" id="KW-0479">Metal-binding</keyword>
<reference evidence="20 21" key="1">
    <citation type="submission" date="2020-04" db="EMBL/GenBank/DDBJ databases">
        <title>Perkinsus chesapeaki whole genome sequence.</title>
        <authorList>
            <person name="Bogema D.R."/>
        </authorList>
    </citation>
    <scope>NUCLEOTIDE SEQUENCE [LARGE SCALE GENOMIC DNA]</scope>
    <source>
        <strain evidence="20">ATCC PRA-425</strain>
    </source>
</reference>
<protein>
    <recommendedName>
        <fullName evidence="17">RING-type E3 ubiquitin transferase (cysteine targeting)</fullName>
        <ecNumber evidence="17">2.3.2.36</ecNumber>
    </recommendedName>
    <alternativeName>
        <fullName evidence="15">Peroxin-2</fullName>
    </alternativeName>
</protein>
<keyword evidence="13" id="KW-0472">Membrane</keyword>
<keyword evidence="9" id="KW-0833">Ubl conjugation pathway</keyword>
<dbReference type="Gene3D" id="3.30.40.10">
    <property type="entry name" value="Zinc/RING finger domain, C3HC4 (zinc finger)"/>
    <property type="match status" value="1"/>
</dbReference>
<gene>
    <name evidence="20" type="ORF">FOL47_005848</name>
</gene>
<evidence type="ECO:0000256" key="1">
    <source>
        <dbReference type="ARBA" id="ARBA00004585"/>
    </source>
</evidence>
<evidence type="ECO:0000256" key="7">
    <source>
        <dbReference type="ARBA" id="ARBA00022723"/>
    </source>
</evidence>
<keyword evidence="5" id="KW-0808">Transferase</keyword>
<evidence type="ECO:0000256" key="18">
    <source>
        <dbReference type="PROSITE-ProRule" id="PRU00175"/>
    </source>
</evidence>
<proteinExistence type="inferred from homology"/>
<dbReference type="InterPro" id="IPR006845">
    <property type="entry name" value="Pex_N"/>
</dbReference>
<evidence type="ECO:0000256" key="13">
    <source>
        <dbReference type="ARBA" id="ARBA00023136"/>
    </source>
</evidence>
<keyword evidence="21" id="KW-1185">Reference proteome</keyword>
<dbReference type="EMBL" id="JAAPAO010000323">
    <property type="protein sequence ID" value="KAF4663223.1"/>
    <property type="molecule type" value="Genomic_DNA"/>
</dbReference>
<evidence type="ECO:0000256" key="8">
    <source>
        <dbReference type="ARBA" id="ARBA00022771"/>
    </source>
</evidence>
<accession>A0A7J6LVD0</accession>
<evidence type="ECO:0000256" key="3">
    <source>
        <dbReference type="ARBA" id="ARBA00008704"/>
    </source>
</evidence>
<comment type="subcellular location">
    <subcellularLocation>
        <location evidence="1">Peroxisome membrane</location>
        <topology evidence="1">Multi-pass membrane protein</topology>
    </subcellularLocation>
</comment>
<name>A0A7J6LVD0_PERCH</name>
<keyword evidence="14" id="KW-0576">Peroxisome</keyword>
<evidence type="ECO:0000256" key="10">
    <source>
        <dbReference type="ARBA" id="ARBA00022833"/>
    </source>
</evidence>
<dbReference type="InterPro" id="IPR025654">
    <property type="entry name" value="PEX2/10"/>
</dbReference>
<feature type="domain" description="RING-type" evidence="19">
    <location>
        <begin position="203"/>
        <end position="243"/>
    </location>
</feature>
<dbReference type="PANTHER" id="PTHR48178:SF1">
    <property type="entry name" value="PEROXISOME BIOGENESIS FACTOR 2"/>
    <property type="match status" value="1"/>
</dbReference>
<dbReference type="Pfam" id="PF04757">
    <property type="entry name" value="Pex2_Pex12"/>
    <property type="match status" value="1"/>
</dbReference>
<comment type="pathway">
    <text evidence="2">Protein modification; protein ubiquitination.</text>
</comment>
<evidence type="ECO:0000313" key="21">
    <source>
        <dbReference type="Proteomes" id="UP000591131"/>
    </source>
</evidence>
<evidence type="ECO:0000256" key="14">
    <source>
        <dbReference type="ARBA" id="ARBA00023140"/>
    </source>
</evidence>
<dbReference type="PROSITE" id="PS50089">
    <property type="entry name" value="ZF_RING_2"/>
    <property type="match status" value="1"/>
</dbReference>